<sequence>MEAYVTHVLLGEVIFLFSGASLAGAGGSGGGGAGGGVAGGGGGVAGGGGGGGGAVAGDGTHHLRLVSQKSQ</sequence>
<accession>A0AAD5R0Q6</accession>
<dbReference type="AlphaFoldDB" id="A0AAD5R0Q6"/>
<dbReference type="EMBL" id="JAHQIW010005853">
    <property type="protein sequence ID" value="KAJ1367332.1"/>
    <property type="molecule type" value="Genomic_DNA"/>
</dbReference>
<reference evidence="1" key="1">
    <citation type="submission" date="2021-06" db="EMBL/GenBank/DDBJ databases">
        <title>Parelaphostrongylus tenuis whole genome reference sequence.</title>
        <authorList>
            <person name="Garwood T.J."/>
            <person name="Larsen P.A."/>
            <person name="Fountain-Jones N.M."/>
            <person name="Garbe J.R."/>
            <person name="Macchietto M.G."/>
            <person name="Kania S.A."/>
            <person name="Gerhold R.W."/>
            <person name="Richards J.E."/>
            <person name="Wolf T.M."/>
        </authorList>
    </citation>
    <scope>NUCLEOTIDE SEQUENCE</scope>
    <source>
        <strain evidence="1">MNPRO001-30</strain>
        <tissue evidence="1">Meninges</tissue>
    </source>
</reference>
<dbReference type="Proteomes" id="UP001196413">
    <property type="component" value="Unassembled WGS sequence"/>
</dbReference>
<evidence type="ECO:0000313" key="2">
    <source>
        <dbReference type="Proteomes" id="UP001196413"/>
    </source>
</evidence>
<protein>
    <submittedName>
        <fullName evidence="1">Uncharacterized protein</fullName>
    </submittedName>
</protein>
<evidence type="ECO:0000313" key="1">
    <source>
        <dbReference type="EMBL" id="KAJ1367332.1"/>
    </source>
</evidence>
<gene>
    <name evidence="1" type="ORF">KIN20_028225</name>
</gene>
<keyword evidence="2" id="KW-1185">Reference proteome</keyword>
<name>A0AAD5R0Q6_PARTN</name>
<proteinExistence type="predicted"/>
<organism evidence="1 2">
    <name type="scientific">Parelaphostrongylus tenuis</name>
    <name type="common">Meningeal worm</name>
    <dbReference type="NCBI Taxonomy" id="148309"/>
    <lineage>
        <taxon>Eukaryota</taxon>
        <taxon>Metazoa</taxon>
        <taxon>Ecdysozoa</taxon>
        <taxon>Nematoda</taxon>
        <taxon>Chromadorea</taxon>
        <taxon>Rhabditida</taxon>
        <taxon>Rhabditina</taxon>
        <taxon>Rhabditomorpha</taxon>
        <taxon>Strongyloidea</taxon>
        <taxon>Metastrongylidae</taxon>
        <taxon>Parelaphostrongylus</taxon>
    </lineage>
</organism>
<comment type="caution">
    <text evidence="1">The sequence shown here is derived from an EMBL/GenBank/DDBJ whole genome shotgun (WGS) entry which is preliminary data.</text>
</comment>